<organism evidence="1">
    <name type="scientific">Trichonephila clavipes</name>
    <name type="common">Golden silk orbweaver</name>
    <name type="synonym">Nephila clavipes</name>
    <dbReference type="NCBI Taxonomy" id="2585209"/>
    <lineage>
        <taxon>Eukaryota</taxon>
        <taxon>Metazoa</taxon>
        <taxon>Ecdysozoa</taxon>
        <taxon>Arthropoda</taxon>
        <taxon>Chelicerata</taxon>
        <taxon>Arachnida</taxon>
        <taxon>Araneae</taxon>
        <taxon>Araneomorphae</taxon>
        <taxon>Entelegynae</taxon>
        <taxon>Araneoidea</taxon>
        <taxon>Nephilidae</taxon>
        <taxon>Trichonephila</taxon>
    </lineage>
</organism>
<comment type="caution">
    <text evidence="1">The sequence shown here is derived from an EMBL/GenBank/DDBJ whole genome shotgun (WGS) entry which is preliminary data.</text>
</comment>
<name>A0A8X6R0S2_TRICX</name>
<gene>
    <name evidence="1" type="ORF">TNCV_2403111</name>
</gene>
<sequence length="103" mass="11840">MGSEISRQMRDGICKREIVNPDKYVIIVLSSVLDKLSRKRDEDPVAGEPYKPSLIVVPRQNKGITVVVLKQSATRFPRTQLRSIRVNNWDISLTENRQCSWKS</sequence>
<reference evidence="1" key="1">
    <citation type="submission" date="2020-08" db="EMBL/GenBank/DDBJ databases">
        <title>Multicomponent nature underlies the extraordinary mechanical properties of spider dragline silk.</title>
        <authorList>
            <person name="Kono N."/>
            <person name="Nakamura H."/>
            <person name="Mori M."/>
            <person name="Yoshida Y."/>
            <person name="Ohtoshi R."/>
            <person name="Malay A.D."/>
            <person name="Moran D.A.P."/>
            <person name="Tomita M."/>
            <person name="Numata K."/>
            <person name="Arakawa K."/>
        </authorList>
    </citation>
    <scope>NUCLEOTIDE SEQUENCE</scope>
</reference>
<accession>A0A8X6R0S2</accession>
<dbReference type="AlphaFoldDB" id="A0A8X6R0S2"/>
<dbReference type="EMBL" id="BMAU01021002">
    <property type="protein sequence ID" value="GFX86015.1"/>
    <property type="molecule type" value="Genomic_DNA"/>
</dbReference>
<protein>
    <submittedName>
        <fullName evidence="1">Uncharacterized protein</fullName>
    </submittedName>
</protein>
<evidence type="ECO:0000313" key="1">
    <source>
        <dbReference type="EMBL" id="GFX86015.1"/>
    </source>
</evidence>
<proteinExistence type="predicted"/>